<dbReference type="InterPro" id="IPR018513">
    <property type="entry name" value="Cell_synthase_bac"/>
</dbReference>
<evidence type="ECO:0000256" key="9">
    <source>
        <dbReference type="ARBA" id="ARBA00022692"/>
    </source>
</evidence>
<dbReference type="EC" id="2.4.1.12" evidence="13"/>
<dbReference type="PRINTS" id="PR01440">
    <property type="entry name" value="CELLSNTHASEB"/>
</dbReference>
<feature type="domain" description="Glycosyltransferase 2-like" evidence="15">
    <location>
        <begin position="135"/>
        <end position="304"/>
    </location>
</feature>
<evidence type="ECO:0000256" key="1">
    <source>
        <dbReference type="ARBA" id="ARBA00004141"/>
    </source>
</evidence>
<feature type="transmembrane region" description="Helical" evidence="13">
    <location>
        <begin position="494"/>
        <end position="516"/>
    </location>
</feature>
<keyword evidence="5 13" id="KW-1003">Cell membrane</keyword>
<protein>
    <recommendedName>
        <fullName evidence="13">Cellulose synthase</fullName>
        <ecNumber evidence="13">2.4.1.12</ecNumber>
    </recommendedName>
</protein>
<keyword evidence="6 13" id="KW-0997">Cell inner membrane</keyword>
<comment type="similarity">
    <text evidence="3">In the N-terminal section; belongs to the glycosyltransferase 2 family.</text>
</comment>
<feature type="compositionally biased region" description="Polar residues" evidence="14">
    <location>
        <begin position="696"/>
        <end position="710"/>
    </location>
</feature>
<evidence type="ECO:0000256" key="4">
    <source>
        <dbReference type="ARBA" id="ARBA00010653"/>
    </source>
</evidence>
<evidence type="ECO:0000256" key="11">
    <source>
        <dbReference type="ARBA" id="ARBA00022989"/>
    </source>
</evidence>
<dbReference type="Gene3D" id="2.60.120.260">
    <property type="entry name" value="Galactose-binding domain-like"/>
    <property type="match status" value="2"/>
</dbReference>
<dbReference type="Pfam" id="PF03170">
    <property type="entry name" value="BcsB"/>
    <property type="match status" value="1"/>
</dbReference>
<dbReference type="InterPro" id="IPR029044">
    <property type="entry name" value="Nucleotide-diphossugar_trans"/>
</dbReference>
<dbReference type="CDD" id="cd06421">
    <property type="entry name" value="CESA_CelA_like"/>
    <property type="match status" value="1"/>
</dbReference>
<organism evidence="16 17">
    <name type="scientific">Paracraurococcus lichenis</name>
    <dbReference type="NCBI Taxonomy" id="3064888"/>
    <lineage>
        <taxon>Bacteria</taxon>
        <taxon>Pseudomonadati</taxon>
        <taxon>Pseudomonadota</taxon>
        <taxon>Alphaproteobacteria</taxon>
        <taxon>Acetobacterales</taxon>
        <taxon>Roseomonadaceae</taxon>
        <taxon>Paracraurococcus</taxon>
    </lineage>
</organism>
<feature type="transmembrane region" description="Helical" evidence="13">
    <location>
        <begin position="404"/>
        <end position="425"/>
    </location>
</feature>
<evidence type="ECO:0000256" key="5">
    <source>
        <dbReference type="ARBA" id="ARBA00022475"/>
    </source>
</evidence>
<evidence type="ECO:0000256" key="13">
    <source>
        <dbReference type="RuleBase" id="RU365020"/>
    </source>
</evidence>
<comment type="catalytic activity">
    <reaction evidence="13">
        <text>[(1-&gt;4)-beta-D-glucosyl](n) + UDP-alpha-D-glucose = [(1-&gt;4)-beta-D-glucosyl](n+1) + UDP + H(+)</text>
        <dbReference type="Rhea" id="RHEA:19929"/>
        <dbReference type="Rhea" id="RHEA-COMP:10033"/>
        <dbReference type="Rhea" id="RHEA-COMP:10034"/>
        <dbReference type="ChEBI" id="CHEBI:15378"/>
        <dbReference type="ChEBI" id="CHEBI:18246"/>
        <dbReference type="ChEBI" id="CHEBI:58223"/>
        <dbReference type="ChEBI" id="CHEBI:58885"/>
        <dbReference type="EC" id="2.4.1.12"/>
    </reaction>
</comment>
<evidence type="ECO:0000256" key="10">
    <source>
        <dbReference type="ARBA" id="ARBA00022916"/>
    </source>
</evidence>
<evidence type="ECO:0000256" key="14">
    <source>
        <dbReference type="SAM" id="MobiDB-lite"/>
    </source>
</evidence>
<evidence type="ECO:0000256" key="12">
    <source>
        <dbReference type="ARBA" id="ARBA00023136"/>
    </source>
</evidence>
<comment type="pathway">
    <text evidence="13">Glycan metabolism; bacterial cellulose biosynthesis.</text>
</comment>
<sequence>MPALRHRLLRASSISLGILLLLAFVTMPLEADAQAVLTLSSIFVYLLINRSPSRQASLILVLMSVGITARYLFWRASDTLDFETTGQAVFGLLLFGAELFAGTLMALSYVQTAWPLNRKPVPLPRDPEHWPTVDVYIPSYNEALEIVRSTVFAAMNMDWPRDKLRVWILDDGRRPEFRAFADQVGCGYIIRPDNKGAKAGNLNHAMQHTDGEFIAIFDCDHAPTRAFLQMTVGWLVRDARLAMVQTPHHFYSPDPFERNLARKRRVPNEGLLFYGAIQPGNDLWNAAFFCGSCAVIRRSALQEVGGVPHATVTEDCHCSFLMQQRGWHTAYLRLPLAAGLATERLSLHIGQRMRWARGMIQILRLENTLFARGLTLPQRLCYFTAQFGFLFALPRLVFLCSPLAFLFFGATVIAASPLAIVAYAGGHMVHAVATTARLNGAHRHSFWSEIYEATLAFPLLPVTILTLLNPRKGKFNVTDKGGTLENGYIDVQAVLPNMILLLLLAAGLAVGFWGIATTDAGSLAYRAYVLNTIWVALCLVPVSGAIVVGCEREQMRVRARAAANLPARIRLPGGAEIPAVAVDISTSGARLHATRPAGIADGETLTVAFETSGEVIEMQAEALTWTDDTATCQFRIDSLSDEASAARLFFGRPDAWLSWDDWPVDSPLRSLGNVVMAVTDAVFRRYRLGIPKSAAKSATTGAPSTASRSPRATEVVAPRSQAARTRIAAGLAGMLLLTGPAWAQRAPAAPPPAVAPVPALPPVSVVPPAPPSLVPASAAPAVEVRKTLREIGLRAPMQLRGISDLQGVLFGLRADEVVTGARLRIVGAASPALIPSLSQIALTLNDQAIGTIALDPARQALGPIEFELDPLYFSELNRLNFRFSGRYAVECNDPLSSLLWSTISDLSTLTLTIERLPRQRDLARLPEPLFDRRVLQGALTLPVVLSETAGSQSLRAAAVAASWFAVQADYRGASFPVDRVPPPRGDALVIVAGPDAVPGLTLPRVEGPSLALVPNPSDPDGTLLVIAGRTEQEAATAALALAAGRTGLSGPWARVAAPQIAQREPYDAPRWVRTDRPIPIGALVDRETLQAQGYAPGPIRIPLRTSPDIVTWRNRGFPVDLHLRAPTGATVDVAASRVDVAISESYLKSIPLGTGEWPWPLSWLLARANAGDLLRHGQASIPPYLVLGRDELQFRFDMRPLNRGECAATPGDIRAAIDPDSTVDLTRLHRYARLPNLGYFASAGFPFTRMADLSDTAAVMPERPNVLETGVFLDLVGQLAAQVGLPATGLTVVGPNMLNAVANKDLLVFGALGRQPAFATLLRDAPVQMNGERLTLALPDALQDVRAVLLDAPPRAEKTRAAVALSQEGEGLGVLLAAESPLQAGRSVVALTGATPAGMAAMLTALRDPDQSGRIRGDLSLVSGGKVDGFRTGPRYSVGELPWYLWPQIFADEHPERAVLVLLAGALLISTPLFWMLRRRTIARLRARTPR</sequence>
<dbReference type="Pfam" id="PF00535">
    <property type="entry name" value="Glycos_transf_2"/>
    <property type="match status" value="1"/>
</dbReference>
<dbReference type="PANTHER" id="PTHR43867:SF2">
    <property type="entry name" value="CELLULOSE SYNTHASE CATALYTIC SUBUNIT A [UDP-FORMING]"/>
    <property type="match status" value="1"/>
</dbReference>
<evidence type="ECO:0000256" key="8">
    <source>
        <dbReference type="ARBA" id="ARBA00022679"/>
    </source>
</evidence>
<keyword evidence="8 13" id="KW-0808">Transferase</keyword>
<keyword evidence="17" id="KW-1185">Reference proteome</keyword>
<feature type="transmembrane region" description="Helical" evidence="13">
    <location>
        <begin position="528"/>
        <end position="548"/>
    </location>
</feature>
<feature type="transmembrane region" description="Helical" evidence="13">
    <location>
        <begin position="380"/>
        <end position="398"/>
    </location>
</feature>
<dbReference type="InterPro" id="IPR003920">
    <property type="entry name" value="Cell_synth_B"/>
</dbReference>
<comment type="similarity">
    <text evidence="4">In the C-terminal section; belongs to the AcsB/BcsB family.</text>
</comment>
<keyword evidence="13" id="KW-0973">c-di-GMP</keyword>
<feature type="transmembrane region" description="Helical" evidence="13">
    <location>
        <begin position="7"/>
        <end position="27"/>
    </location>
</feature>
<evidence type="ECO:0000313" key="17">
    <source>
        <dbReference type="Proteomes" id="UP001243009"/>
    </source>
</evidence>
<proteinExistence type="inferred from homology"/>
<comment type="subcellular location">
    <subcellularLocation>
        <location evidence="2 13">Cell inner membrane</location>
    </subcellularLocation>
    <subcellularLocation>
        <location evidence="1">Membrane</location>
        <topology evidence="1">Multi-pass membrane protein</topology>
    </subcellularLocation>
</comment>
<feature type="region of interest" description="Disordered" evidence="14">
    <location>
        <begin position="694"/>
        <end position="719"/>
    </location>
</feature>
<evidence type="ECO:0000256" key="6">
    <source>
        <dbReference type="ARBA" id="ARBA00022519"/>
    </source>
</evidence>
<dbReference type="EMBL" id="JAUTWS010000101">
    <property type="protein sequence ID" value="MDO9713569.1"/>
    <property type="molecule type" value="Genomic_DNA"/>
</dbReference>
<feature type="transmembrane region" description="Helical" evidence="13">
    <location>
        <begin position="1458"/>
        <end position="1477"/>
    </location>
</feature>
<keyword evidence="10 13" id="KW-0135">Cellulose biosynthesis</keyword>
<evidence type="ECO:0000256" key="7">
    <source>
        <dbReference type="ARBA" id="ARBA00022676"/>
    </source>
</evidence>
<dbReference type="NCBIfam" id="TIGR03030">
    <property type="entry name" value="CelA"/>
    <property type="match status" value="1"/>
</dbReference>
<feature type="transmembrane region" description="Helical" evidence="13">
    <location>
        <begin position="446"/>
        <end position="468"/>
    </location>
</feature>
<feature type="transmembrane region" description="Helical" evidence="13">
    <location>
        <begin position="56"/>
        <end position="74"/>
    </location>
</feature>
<keyword evidence="7 13" id="KW-0328">Glycosyltransferase</keyword>
<keyword evidence="9 13" id="KW-0812">Transmembrane</keyword>
<dbReference type="RefSeq" id="WP_305108426.1">
    <property type="nucleotide sequence ID" value="NZ_JAUTWS010000101.1"/>
</dbReference>
<gene>
    <name evidence="16" type="primary">bcsA</name>
    <name evidence="16" type="ORF">Q7A36_34940</name>
</gene>
<dbReference type="Gene3D" id="3.90.550.10">
    <property type="entry name" value="Spore Coat Polysaccharide Biosynthesis Protein SpsA, Chain A"/>
    <property type="match status" value="1"/>
</dbReference>
<comment type="caution">
    <text evidence="16">The sequence shown here is derived from an EMBL/GenBank/DDBJ whole genome shotgun (WGS) entry which is preliminary data.</text>
</comment>
<feature type="transmembrane region" description="Helical" evidence="13">
    <location>
        <begin position="33"/>
        <end position="49"/>
    </location>
</feature>
<dbReference type="InterPro" id="IPR050321">
    <property type="entry name" value="Glycosyltr_2/OpgH_subfam"/>
</dbReference>
<evidence type="ECO:0000256" key="3">
    <source>
        <dbReference type="ARBA" id="ARBA00010003"/>
    </source>
</evidence>
<dbReference type="PANTHER" id="PTHR43867">
    <property type="entry name" value="CELLULOSE SYNTHASE CATALYTIC SUBUNIT A [UDP-FORMING]"/>
    <property type="match status" value="1"/>
</dbReference>
<evidence type="ECO:0000313" key="16">
    <source>
        <dbReference type="EMBL" id="MDO9713569.1"/>
    </source>
</evidence>
<dbReference type="SUPFAM" id="SSF53448">
    <property type="entry name" value="Nucleotide-diphospho-sugar transferases"/>
    <property type="match status" value="1"/>
</dbReference>
<keyword evidence="12 13" id="KW-0472">Membrane</keyword>
<dbReference type="Proteomes" id="UP001243009">
    <property type="component" value="Unassembled WGS sequence"/>
</dbReference>
<accession>A0ABT9EBL4</accession>
<dbReference type="Gene3D" id="2.40.10.220">
    <property type="entry name" value="predicted glycosyltransferase like domains"/>
    <property type="match status" value="1"/>
</dbReference>
<dbReference type="SUPFAM" id="SSF141371">
    <property type="entry name" value="PilZ domain-like"/>
    <property type="match status" value="1"/>
</dbReference>
<dbReference type="InterPro" id="IPR003919">
    <property type="entry name" value="Cell_synth_A"/>
</dbReference>
<evidence type="ECO:0000259" key="15">
    <source>
        <dbReference type="Pfam" id="PF00535"/>
    </source>
</evidence>
<reference evidence="16 17" key="1">
    <citation type="submission" date="2023-08" db="EMBL/GenBank/DDBJ databases">
        <title>The draft genome sequence of Paracraurococcus sp. LOR1-02.</title>
        <authorList>
            <person name="Kingkaew E."/>
            <person name="Tanasupawat S."/>
        </authorList>
    </citation>
    <scope>NUCLEOTIDE SEQUENCE [LARGE SCALE GENOMIC DNA]</scope>
    <source>
        <strain evidence="16 17">LOR1-02</strain>
    </source>
</reference>
<dbReference type="InterPro" id="IPR001173">
    <property type="entry name" value="Glyco_trans_2-like"/>
</dbReference>
<evidence type="ECO:0000256" key="2">
    <source>
        <dbReference type="ARBA" id="ARBA00004533"/>
    </source>
</evidence>
<name>A0ABT9EBL4_9PROT</name>
<feature type="transmembrane region" description="Helical" evidence="13">
    <location>
        <begin position="86"/>
        <end position="110"/>
    </location>
</feature>
<keyword evidence="11 13" id="KW-1133">Transmembrane helix</keyword>
<comment type="cofactor">
    <cofactor evidence="13">
        <name>Mg(2+)</name>
        <dbReference type="ChEBI" id="CHEBI:18420"/>
    </cofactor>
</comment>